<feature type="compositionally biased region" description="Low complexity" evidence="1">
    <location>
        <begin position="262"/>
        <end position="279"/>
    </location>
</feature>
<dbReference type="Gramene" id="KOM43100">
    <property type="protein sequence ID" value="KOM43100"/>
    <property type="gene ID" value="LR48_Vigan05g070400"/>
</dbReference>
<dbReference type="AlphaFoldDB" id="A0A0L9UJP6"/>
<evidence type="ECO:0000313" key="3">
    <source>
        <dbReference type="Proteomes" id="UP000053144"/>
    </source>
</evidence>
<organism evidence="2 3">
    <name type="scientific">Phaseolus angularis</name>
    <name type="common">Azuki bean</name>
    <name type="synonym">Vigna angularis</name>
    <dbReference type="NCBI Taxonomy" id="3914"/>
    <lineage>
        <taxon>Eukaryota</taxon>
        <taxon>Viridiplantae</taxon>
        <taxon>Streptophyta</taxon>
        <taxon>Embryophyta</taxon>
        <taxon>Tracheophyta</taxon>
        <taxon>Spermatophyta</taxon>
        <taxon>Magnoliopsida</taxon>
        <taxon>eudicotyledons</taxon>
        <taxon>Gunneridae</taxon>
        <taxon>Pentapetalae</taxon>
        <taxon>rosids</taxon>
        <taxon>fabids</taxon>
        <taxon>Fabales</taxon>
        <taxon>Fabaceae</taxon>
        <taxon>Papilionoideae</taxon>
        <taxon>50 kb inversion clade</taxon>
        <taxon>NPAAA clade</taxon>
        <taxon>indigoferoid/millettioid clade</taxon>
        <taxon>Phaseoleae</taxon>
        <taxon>Vigna</taxon>
    </lineage>
</organism>
<reference evidence="3" key="1">
    <citation type="journal article" date="2015" name="Proc. Natl. Acad. Sci. U.S.A.">
        <title>Genome sequencing of adzuki bean (Vigna angularis) provides insight into high starch and low fat accumulation and domestication.</title>
        <authorList>
            <person name="Yang K."/>
            <person name="Tian Z."/>
            <person name="Chen C."/>
            <person name="Luo L."/>
            <person name="Zhao B."/>
            <person name="Wang Z."/>
            <person name="Yu L."/>
            <person name="Li Y."/>
            <person name="Sun Y."/>
            <person name="Li W."/>
            <person name="Chen Y."/>
            <person name="Li Y."/>
            <person name="Zhang Y."/>
            <person name="Ai D."/>
            <person name="Zhao J."/>
            <person name="Shang C."/>
            <person name="Ma Y."/>
            <person name="Wu B."/>
            <person name="Wang M."/>
            <person name="Gao L."/>
            <person name="Sun D."/>
            <person name="Zhang P."/>
            <person name="Guo F."/>
            <person name="Wang W."/>
            <person name="Li Y."/>
            <person name="Wang J."/>
            <person name="Varshney R.K."/>
            <person name="Wang J."/>
            <person name="Ling H.Q."/>
            <person name="Wan P."/>
        </authorList>
    </citation>
    <scope>NUCLEOTIDE SEQUENCE</scope>
    <source>
        <strain evidence="3">cv. Jingnong 6</strain>
    </source>
</reference>
<sequence>MALALKLKILMMSQLMKIEWNLLRFKVNLMKEVKKDGDGIRKELKKCKRREAASTAQRQFTAERHSRPPENWDIPNDERIRKKILSHIAVRWRDFKTRMTRQYVFGSKQNDTPCTKYKITEEEWVKRIAAQQRQKLNDTPHVLSHGGYALLEKKMRKRRVEELGLESPDLAPPPAIHELWKVARTKSNGQFTSQSTQEISERIDDLVDRQSQDTFMAQGRQDLLVAATGRLDRPGRVRAVGGAIGLRDYSGPKPRSTEAVTQEIQQQEQQEHQQQSQQEDAPIDDPTTPRVSTKASCSTADRLMLYCRSY</sequence>
<dbReference type="PANTHER" id="PTHR33018">
    <property type="entry name" value="OS10G0338966 PROTEIN-RELATED"/>
    <property type="match status" value="1"/>
</dbReference>
<proteinExistence type="predicted"/>
<feature type="region of interest" description="Disordered" evidence="1">
    <location>
        <begin position="243"/>
        <end position="296"/>
    </location>
</feature>
<dbReference type="PANTHER" id="PTHR33018:SF34">
    <property type="entry name" value="OS02G0472350 PROTEIN"/>
    <property type="match status" value="1"/>
</dbReference>
<evidence type="ECO:0000256" key="1">
    <source>
        <dbReference type="SAM" id="MobiDB-lite"/>
    </source>
</evidence>
<gene>
    <name evidence="2" type="ORF">LR48_Vigan05g070400</name>
</gene>
<feature type="region of interest" description="Disordered" evidence="1">
    <location>
        <begin position="48"/>
        <end position="75"/>
    </location>
</feature>
<evidence type="ECO:0000313" key="2">
    <source>
        <dbReference type="EMBL" id="KOM43100.1"/>
    </source>
</evidence>
<dbReference type="EMBL" id="CM003375">
    <property type="protein sequence ID" value="KOM43100.1"/>
    <property type="molecule type" value="Genomic_DNA"/>
</dbReference>
<protein>
    <recommendedName>
        <fullName evidence="4">Transposase Tnp1/En/Spm-like domain-containing protein</fullName>
    </recommendedName>
</protein>
<evidence type="ECO:0008006" key="4">
    <source>
        <dbReference type="Google" id="ProtNLM"/>
    </source>
</evidence>
<feature type="compositionally biased region" description="Basic and acidic residues" evidence="1">
    <location>
        <begin position="61"/>
        <end position="75"/>
    </location>
</feature>
<accession>A0A0L9UJP6</accession>
<dbReference type="Proteomes" id="UP000053144">
    <property type="component" value="Chromosome 5"/>
</dbReference>
<name>A0A0L9UJP6_PHAAN</name>